<comment type="caution">
    <text evidence="1">The sequence shown here is derived from an EMBL/GenBank/DDBJ whole genome shotgun (WGS) entry which is preliminary data.</text>
</comment>
<accession>A0A1X2Z227</accession>
<gene>
    <name evidence="1" type="ORF">B0487_1390</name>
</gene>
<reference evidence="1 2" key="1">
    <citation type="journal article" date="2016" name="Sci. Rep.">
        <title>Evaluation of genetic diversity among strains of the human gut commensal Bifidobacterium adolescentis.</title>
        <authorList>
            <person name="Duranti S."/>
            <person name="Milani C."/>
            <person name="Lugli G.A."/>
            <person name="Mancabelli L."/>
            <person name="Turroni F."/>
            <person name="Ferrario C."/>
            <person name="Mangifesta M."/>
            <person name="Viappiani A."/>
            <person name="Sanchez B."/>
            <person name="Margolles A."/>
            <person name="van Sinderen D."/>
            <person name="Ventura M."/>
        </authorList>
    </citation>
    <scope>NUCLEOTIDE SEQUENCE [LARGE SCALE GENOMIC DNA]</scope>
    <source>
        <strain evidence="1 2">487B</strain>
    </source>
</reference>
<evidence type="ECO:0000313" key="2">
    <source>
        <dbReference type="Proteomes" id="UP000193377"/>
    </source>
</evidence>
<evidence type="ECO:0000313" key="1">
    <source>
        <dbReference type="EMBL" id="OSG88469.1"/>
    </source>
</evidence>
<dbReference type="Proteomes" id="UP000193377">
    <property type="component" value="Unassembled WGS sequence"/>
</dbReference>
<protein>
    <submittedName>
        <fullName evidence="1">Uncharacterized protein</fullName>
    </submittedName>
</protein>
<sequence length="257" mass="28707">MANNQFLVFTKRPSGNRGIGGRGEYELAGESNGFKSSELVGKHFYIHLYDKDYPTPVHLTNQGGKPRLRLSNPNDRKHVTHIAGLAASLLMLPSPCRSESKASHALPVLQDDAYLLDVSCRLLDVAEDVAIVEPVWLTARSGALTDDIHTKIIEVDQRVSQIKEMLEHASASLLGGVVNGQLCPLSNMPSKGLARTSITNVGHPLMPSWMLWRMWMLIISMEWTHCLFFVRYLSCTCWTLRIFQAQKRSLPSARIPT</sequence>
<dbReference type="EMBL" id="LNKD01000001">
    <property type="protein sequence ID" value="OSG88469.1"/>
    <property type="molecule type" value="Genomic_DNA"/>
</dbReference>
<organism evidence="1 2">
    <name type="scientific">Bifidobacterium adolescentis</name>
    <dbReference type="NCBI Taxonomy" id="1680"/>
    <lineage>
        <taxon>Bacteria</taxon>
        <taxon>Bacillati</taxon>
        <taxon>Actinomycetota</taxon>
        <taxon>Actinomycetes</taxon>
        <taxon>Bifidobacteriales</taxon>
        <taxon>Bifidobacteriaceae</taxon>
        <taxon>Bifidobacterium</taxon>
    </lineage>
</organism>
<name>A0A1X2Z227_BIFAD</name>
<dbReference type="AlphaFoldDB" id="A0A1X2Z227"/>
<proteinExistence type="predicted"/>
<dbReference type="RefSeq" id="WP_201789822.1">
    <property type="nucleotide sequence ID" value="NZ_LNKD01000001.1"/>
</dbReference>